<protein>
    <submittedName>
        <fullName evidence="1">HI0074 family nucleotidyltransferase substrate-binding subunit</fullName>
    </submittedName>
</protein>
<dbReference type="Pfam" id="PF08780">
    <property type="entry name" value="NTase_sub_bind"/>
    <property type="match status" value="1"/>
</dbReference>
<dbReference type="NCBIfam" id="TIGR01987">
    <property type="entry name" value="HI0074"/>
    <property type="match status" value="1"/>
</dbReference>
<name>A0ABY8MNV0_9SPIO</name>
<dbReference type="Proteomes" id="UP001228690">
    <property type="component" value="Chromosome"/>
</dbReference>
<accession>A0ABY8MNV0</accession>
<proteinExistence type="predicted"/>
<evidence type="ECO:0000313" key="2">
    <source>
        <dbReference type="Proteomes" id="UP001228690"/>
    </source>
</evidence>
<gene>
    <name evidence="1" type="ORF">P0082_08560</name>
</gene>
<dbReference type="EMBL" id="CP123443">
    <property type="protein sequence ID" value="WGK70449.1"/>
    <property type="molecule type" value="Genomic_DNA"/>
</dbReference>
<dbReference type="InterPro" id="IPR010235">
    <property type="entry name" value="HepT"/>
</dbReference>
<evidence type="ECO:0000313" key="1">
    <source>
        <dbReference type="EMBL" id="WGK70449.1"/>
    </source>
</evidence>
<dbReference type="Gene3D" id="1.20.120.330">
    <property type="entry name" value="Nucleotidyltransferases domain 2"/>
    <property type="match status" value="1"/>
</dbReference>
<keyword evidence="2" id="KW-1185">Reference proteome</keyword>
<dbReference type="RefSeq" id="WP_326928658.1">
    <property type="nucleotide sequence ID" value="NZ_CP123443.1"/>
</dbReference>
<organism evidence="1 2">
    <name type="scientific">Candidatus Haliotispira prima</name>
    <dbReference type="NCBI Taxonomy" id="3034016"/>
    <lineage>
        <taxon>Bacteria</taxon>
        <taxon>Pseudomonadati</taxon>
        <taxon>Spirochaetota</taxon>
        <taxon>Spirochaetia</taxon>
        <taxon>Spirochaetales</taxon>
        <taxon>Spirochaetaceae</taxon>
        <taxon>Candidatus Haliotispira</taxon>
    </lineage>
</organism>
<dbReference type="SUPFAM" id="SSF81593">
    <property type="entry name" value="Nucleotidyltransferase substrate binding subunit/domain"/>
    <property type="match status" value="1"/>
</dbReference>
<reference evidence="1 2" key="1">
    <citation type="submission" date="2023-04" db="EMBL/GenBank/DDBJ databases">
        <title>Spirochaete genome identified in red abalone sample constitutes a novel genus.</title>
        <authorList>
            <person name="Sharma S.P."/>
            <person name="Purcell C.M."/>
            <person name="Hyde J.R."/>
            <person name="Severin A.J."/>
        </authorList>
    </citation>
    <scope>NUCLEOTIDE SEQUENCE [LARGE SCALE GENOMIC DNA]</scope>
    <source>
        <strain evidence="1 2">SP-2023</strain>
    </source>
</reference>
<sequence>MQRFECSWKLIWKTLKDYTEFQGIVIQPVTPREVIRSAVQAGIIDRRKIWMDVIDARNKMSHEYDFGEFHKIIQEIKASYLPLFNDVYLMLQKELPGE</sequence>